<evidence type="ECO:0000313" key="2">
    <source>
        <dbReference type="Proteomes" id="UP001060895"/>
    </source>
</evidence>
<sequence>MRLPALSISAISAESGNSSAVAIWPIGHSPRSGATVLRAGAELAIKHTIDARTTSRGPSFTLAGSRT</sequence>
<name>A0ABQ0PB23_9PROT</name>
<dbReference type="EMBL" id="BAQP01000328">
    <property type="protein sequence ID" value="GBQ29663.1"/>
    <property type="molecule type" value="Genomic_DNA"/>
</dbReference>
<comment type="caution">
    <text evidence="1">The sequence shown here is derived from an EMBL/GenBank/DDBJ whole genome shotgun (WGS) entry which is preliminary data.</text>
</comment>
<accession>A0ABQ0PB23</accession>
<evidence type="ECO:0000313" key="1">
    <source>
        <dbReference type="EMBL" id="GBQ29663.1"/>
    </source>
</evidence>
<gene>
    <name evidence="1" type="ORF">AA12717_3331</name>
</gene>
<keyword evidence="2" id="KW-1185">Reference proteome</keyword>
<dbReference type="Proteomes" id="UP001060895">
    <property type="component" value="Unassembled WGS sequence"/>
</dbReference>
<proteinExistence type="predicted"/>
<protein>
    <submittedName>
        <fullName evidence="1">Uncharacterized protein</fullName>
    </submittedName>
</protein>
<reference evidence="1" key="1">
    <citation type="submission" date="2013-04" db="EMBL/GenBank/DDBJ databases">
        <title>The genome sequencing project of 58 acetic acid bacteria.</title>
        <authorList>
            <person name="Okamoto-Kainuma A."/>
            <person name="Ishikawa M."/>
            <person name="Umino S."/>
            <person name="Koizumi Y."/>
            <person name="Shiwa Y."/>
            <person name="Yoshikawa H."/>
            <person name="Matsutani M."/>
            <person name="Matsushita K."/>
        </authorList>
    </citation>
    <scope>NUCLEOTIDE SEQUENCE</scope>
    <source>
        <strain evidence="1">DSM 12717</strain>
    </source>
</reference>
<organism evidence="1 2">
    <name type="scientific">Gluconacetobacter sacchari DSM 12717</name>
    <dbReference type="NCBI Taxonomy" id="1307940"/>
    <lineage>
        <taxon>Bacteria</taxon>
        <taxon>Pseudomonadati</taxon>
        <taxon>Pseudomonadota</taxon>
        <taxon>Alphaproteobacteria</taxon>
        <taxon>Acetobacterales</taxon>
        <taxon>Acetobacteraceae</taxon>
        <taxon>Gluconacetobacter</taxon>
    </lineage>
</organism>